<proteinExistence type="inferred from homology"/>
<dbReference type="InParanoid" id="H2YR32"/>
<dbReference type="Ensembl" id="ENSCSAVT00000007895.1">
    <property type="protein sequence ID" value="ENSCSAVP00000007792.1"/>
    <property type="gene ID" value="ENSCSAVG00000004655.1"/>
</dbReference>
<reference evidence="3" key="3">
    <citation type="submission" date="2025-09" db="UniProtKB">
        <authorList>
            <consortium name="Ensembl"/>
        </authorList>
    </citation>
    <scope>IDENTIFICATION</scope>
</reference>
<keyword evidence="4" id="KW-1185">Reference proteome</keyword>
<reference evidence="4" key="1">
    <citation type="submission" date="2003-08" db="EMBL/GenBank/DDBJ databases">
        <authorList>
            <person name="Birren B."/>
            <person name="Nusbaum C."/>
            <person name="Abebe A."/>
            <person name="Abouelleil A."/>
            <person name="Adekoya E."/>
            <person name="Ait-zahra M."/>
            <person name="Allen N."/>
            <person name="Allen T."/>
            <person name="An P."/>
            <person name="Anderson M."/>
            <person name="Anderson S."/>
            <person name="Arachchi H."/>
            <person name="Armbruster J."/>
            <person name="Bachantsang P."/>
            <person name="Baldwin J."/>
            <person name="Barry A."/>
            <person name="Bayul T."/>
            <person name="Blitshsteyn B."/>
            <person name="Bloom T."/>
            <person name="Blye J."/>
            <person name="Boguslavskiy L."/>
            <person name="Borowsky M."/>
            <person name="Boukhgalter B."/>
            <person name="Brunache A."/>
            <person name="Butler J."/>
            <person name="Calixte N."/>
            <person name="Calvo S."/>
            <person name="Camarata J."/>
            <person name="Campo K."/>
            <person name="Chang J."/>
            <person name="Cheshatsang Y."/>
            <person name="Citroen M."/>
            <person name="Collymore A."/>
            <person name="Considine T."/>
            <person name="Cook A."/>
            <person name="Cooke P."/>
            <person name="Corum B."/>
            <person name="Cuomo C."/>
            <person name="David R."/>
            <person name="Dawoe T."/>
            <person name="Degray S."/>
            <person name="Dodge S."/>
            <person name="Dooley K."/>
            <person name="Dorje P."/>
            <person name="Dorjee K."/>
            <person name="Dorris L."/>
            <person name="Duffey N."/>
            <person name="Dupes A."/>
            <person name="Elkins T."/>
            <person name="Engels R."/>
            <person name="Erickson J."/>
            <person name="Farina A."/>
            <person name="Faro S."/>
            <person name="Ferreira P."/>
            <person name="Fischer H."/>
            <person name="Fitzgerald M."/>
            <person name="Foley K."/>
            <person name="Gage D."/>
            <person name="Galagan J."/>
            <person name="Gearin G."/>
            <person name="Gnerre S."/>
            <person name="Gnirke A."/>
            <person name="Goyette A."/>
            <person name="Graham J."/>
            <person name="Grandbois E."/>
            <person name="Gyaltsen K."/>
            <person name="Hafez N."/>
            <person name="Hagopian D."/>
            <person name="Hagos B."/>
            <person name="Hall J."/>
            <person name="Hatcher B."/>
            <person name="Heller A."/>
            <person name="Higgins H."/>
            <person name="Honan T."/>
            <person name="Horn A."/>
            <person name="Houde N."/>
            <person name="Hughes L."/>
            <person name="Hulme W."/>
            <person name="Husby E."/>
            <person name="Iliev I."/>
            <person name="Jaffe D."/>
            <person name="Jones C."/>
            <person name="Kamal M."/>
            <person name="Kamat A."/>
            <person name="Kamvysselis M."/>
            <person name="Karlsson E."/>
            <person name="Kells C."/>
            <person name="Kieu A."/>
            <person name="Kisner P."/>
            <person name="Kodira C."/>
            <person name="Kulbokas E."/>
            <person name="Labutti K."/>
            <person name="Lama D."/>
            <person name="Landers T."/>
            <person name="Leger J."/>
            <person name="Levine S."/>
            <person name="Lewis D."/>
            <person name="Lewis T."/>
            <person name="Lindblad-toh K."/>
            <person name="Liu X."/>
            <person name="Lokyitsang T."/>
            <person name="Lokyitsang Y."/>
            <person name="Lucien O."/>
            <person name="Lui A."/>
            <person name="Ma L.J."/>
            <person name="Mabbitt R."/>
            <person name="Macdonald J."/>
            <person name="Maclean C."/>
            <person name="Major J."/>
            <person name="Manning J."/>
            <person name="Marabella R."/>
            <person name="Maru K."/>
            <person name="Matthews C."/>
            <person name="Mauceli E."/>
            <person name="Mccarthy M."/>
            <person name="Mcdonough S."/>
            <person name="Mcghee T."/>
            <person name="Meldrim J."/>
            <person name="Meneus L."/>
            <person name="Mesirov J."/>
            <person name="Mihalev A."/>
            <person name="Mihova T."/>
            <person name="Mikkelsen T."/>
            <person name="Mlenga V."/>
            <person name="Moru K."/>
            <person name="Mozes J."/>
            <person name="Mulrain L."/>
            <person name="Munson G."/>
            <person name="Naylor J."/>
            <person name="Newes C."/>
            <person name="Nguyen C."/>
            <person name="Nguyen N."/>
            <person name="Nguyen T."/>
            <person name="Nicol R."/>
            <person name="Nielsen C."/>
            <person name="Nizzari M."/>
            <person name="Norbu C."/>
            <person name="Norbu N."/>
            <person name="O'donnell P."/>
            <person name="Okoawo O."/>
            <person name="O'leary S."/>
            <person name="Omotosho B."/>
            <person name="O'neill K."/>
            <person name="Osman S."/>
            <person name="Parker S."/>
            <person name="Perrin D."/>
            <person name="Phunkhang P."/>
            <person name="Piqani B."/>
            <person name="Purcell S."/>
            <person name="Rachupka T."/>
            <person name="Ramasamy U."/>
            <person name="Rameau R."/>
            <person name="Ray V."/>
            <person name="Raymond C."/>
            <person name="Retta R."/>
            <person name="Richardson S."/>
            <person name="Rise C."/>
            <person name="Rodriguez J."/>
            <person name="Rogers J."/>
            <person name="Rogov P."/>
            <person name="Rutman M."/>
            <person name="Schupbach R."/>
            <person name="Seaman C."/>
            <person name="Settipalli S."/>
            <person name="Sharpe T."/>
            <person name="Sheridan J."/>
            <person name="Sherpa N."/>
            <person name="Shi J."/>
            <person name="Smirnov S."/>
            <person name="Smith C."/>
            <person name="Sougnez C."/>
            <person name="Spencer B."/>
            <person name="Stalker J."/>
            <person name="Stange-thomann N."/>
            <person name="Stavropoulos S."/>
            <person name="Stetson K."/>
            <person name="Stone C."/>
            <person name="Stone S."/>
            <person name="Stubbs M."/>
            <person name="Talamas J."/>
            <person name="Tchuinga P."/>
            <person name="Tenzing P."/>
            <person name="Tesfaye S."/>
            <person name="Theodore J."/>
            <person name="Thoulutsang Y."/>
            <person name="Topham K."/>
            <person name="Towey S."/>
            <person name="Tsamla T."/>
            <person name="Tsomo N."/>
            <person name="Vallee D."/>
            <person name="Vassiliev H."/>
            <person name="Venkataraman V."/>
            <person name="Vinson J."/>
            <person name="Vo A."/>
            <person name="Wade C."/>
            <person name="Wang S."/>
            <person name="Wangchuk T."/>
            <person name="Wangdi T."/>
            <person name="Whittaker C."/>
            <person name="Wilkinson J."/>
            <person name="Wu Y."/>
            <person name="Wyman D."/>
            <person name="Yadav S."/>
            <person name="Yang S."/>
            <person name="Yang X."/>
            <person name="Yeager S."/>
            <person name="Yee E."/>
            <person name="Young G."/>
            <person name="Zainoun J."/>
            <person name="Zembeck L."/>
            <person name="Zimmer A."/>
            <person name="Zody M."/>
            <person name="Lander E."/>
        </authorList>
    </citation>
    <scope>NUCLEOTIDE SEQUENCE [LARGE SCALE GENOMIC DNA]</scope>
</reference>
<dbReference type="eggNOG" id="KOG0725">
    <property type="taxonomic scope" value="Eukaryota"/>
</dbReference>
<dbReference type="PROSITE" id="PS00061">
    <property type="entry name" value="ADH_SHORT"/>
    <property type="match status" value="1"/>
</dbReference>
<dbReference type="InterPro" id="IPR002347">
    <property type="entry name" value="SDR_fam"/>
</dbReference>
<dbReference type="OMA" id="SIMAYAP"/>
<dbReference type="Pfam" id="PF13561">
    <property type="entry name" value="adh_short_C2"/>
    <property type="match status" value="1"/>
</dbReference>
<organism evidence="3 4">
    <name type="scientific">Ciona savignyi</name>
    <name type="common">Pacific transparent sea squirt</name>
    <dbReference type="NCBI Taxonomy" id="51511"/>
    <lineage>
        <taxon>Eukaryota</taxon>
        <taxon>Metazoa</taxon>
        <taxon>Chordata</taxon>
        <taxon>Tunicata</taxon>
        <taxon>Ascidiacea</taxon>
        <taxon>Phlebobranchia</taxon>
        <taxon>Cionidae</taxon>
        <taxon>Ciona</taxon>
    </lineage>
</organism>
<evidence type="ECO:0000256" key="1">
    <source>
        <dbReference type="ARBA" id="ARBA00006484"/>
    </source>
</evidence>
<dbReference type="GO" id="GO:0016491">
    <property type="term" value="F:oxidoreductase activity"/>
    <property type="evidence" value="ECO:0007669"/>
    <property type="project" value="UniProtKB-KW"/>
</dbReference>
<dbReference type="CDD" id="cd05233">
    <property type="entry name" value="SDR_c"/>
    <property type="match status" value="1"/>
</dbReference>
<sequence>MGLGSSIVNLSSIAGVRAQSTRWTYGSTKGAVKSLSKLMALDLSKQGIRVNSVAPGWIWSPEMAKASPDGTAEAMSYANEYQMLDRFGRTSEVAAAIVFLCSRDAAFITGTNMMVDGGYSAMGPERKGSAAAFAGCST</sequence>
<evidence type="ECO:0000313" key="4">
    <source>
        <dbReference type="Proteomes" id="UP000007875"/>
    </source>
</evidence>
<dbReference type="PANTHER" id="PTHR24321:SF8">
    <property type="entry name" value="ESTRADIOL 17-BETA-DEHYDROGENASE 8-RELATED"/>
    <property type="match status" value="1"/>
</dbReference>
<evidence type="ECO:0000313" key="3">
    <source>
        <dbReference type="Ensembl" id="ENSCSAVP00000007792.1"/>
    </source>
</evidence>
<dbReference type="AlphaFoldDB" id="H2YR32"/>
<dbReference type="GeneTree" id="ENSGT00940000173427"/>
<accession>H2YR32</accession>
<evidence type="ECO:0000256" key="2">
    <source>
        <dbReference type="ARBA" id="ARBA00023002"/>
    </source>
</evidence>
<dbReference type="Proteomes" id="UP000007875">
    <property type="component" value="Unassembled WGS sequence"/>
</dbReference>
<dbReference type="InterPro" id="IPR020904">
    <property type="entry name" value="Sc_DH/Rdtase_CS"/>
</dbReference>
<dbReference type="STRING" id="51511.ENSCSAVP00000007792"/>
<dbReference type="SUPFAM" id="SSF51735">
    <property type="entry name" value="NAD(P)-binding Rossmann-fold domains"/>
    <property type="match status" value="1"/>
</dbReference>
<dbReference type="InterPro" id="IPR036291">
    <property type="entry name" value="NAD(P)-bd_dom_sf"/>
</dbReference>
<protein>
    <submittedName>
        <fullName evidence="3">Uncharacterized protein</fullName>
    </submittedName>
</protein>
<keyword evidence="2" id="KW-0560">Oxidoreductase</keyword>
<name>H2YR32_CIOSA</name>
<dbReference type="HOGENOM" id="CLU_010194_47_4_1"/>
<dbReference type="PANTHER" id="PTHR24321">
    <property type="entry name" value="DEHYDROGENASES, SHORT CHAIN"/>
    <property type="match status" value="1"/>
</dbReference>
<comment type="similarity">
    <text evidence="1">Belongs to the short-chain dehydrogenases/reductases (SDR) family.</text>
</comment>
<reference evidence="3" key="2">
    <citation type="submission" date="2025-08" db="UniProtKB">
        <authorList>
            <consortium name="Ensembl"/>
        </authorList>
    </citation>
    <scope>IDENTIFICATION</scope>
</reference>
<dbReference type="PRINTS" id="PR00081">
    <property type="entry name" value="GDHRDH"/>
</dbReference>
<dbReference type="Gene3D" id="3.40.50.720">
    <property type="entry name" value="NAD(P)-binding Rossmann-like Domain"/>
    <property type="match status" value="1"/>
</dbReference>